<evidence type="ECO:0000256" key="1">
    <source>
        <dbReference type="ARBA" id="ARBA00004370"/>
    </source>
</evidence>
<dbReference type="EMBL" id="KP211887">
    <property type="protein sequence ID" value="ANV80447.1"/>
    <property type="molecule type" value="Genomic_DNA"/>
</dbReference>
<dbReference type="GO" id="GO:0017004">
    <property type="term" value="P:cytochrome complex assembly"/>
    <property type="evidence" value="ECO:0007669"/>
    <property type="project" value="InterPro"/>
</dbReference>
<dbReference type="GO" id="GO:0005886">
    <property type="term" value="C:plasma membrane"/>
    <property type="evidence" value="ECO:0007669"/>
    <property type="project" value="InterPro"/>
</dbReference>
<protein>
    <recommendedName>
        <fullName evidence="4">Cytochrome c-type biogenesis protein CcmE</fullName>
    </recommendedName>
</protein>
<keyword evidence="2" id="KW-0472">Membrane</keyword>
<organism evidence="3">
    <name type="scientific">uncultured Poseidoniia archaeon</name>
    <dbReference type="NCBI Taxonomy" id="1697135"/>
    <lineage>
        <taxon>Archaea</taxon>
        <taxon>Methanobacteriati</taxon>
        <taxon>Thermoplasmatota</taxon>
        <taxon>Candidatus Poseidoniia</taxon>
        <taxon>environmental samples</taxon>
    </lineage>
</organism>
<evidence type="ECO:0000256" key="2">
    <source>
        <dbReference type="ARBA" id="ARBA00023136"/>
    </source>
</evidence>
<dbReference type="InterPro" id="IPR012340">
    <property type="entry name" value="NA-bd_OB-fold"/>
</dbReference>
<dbReference type="InterPro" id="IPR036127">
    <property type="entry name" value="CcmE-like_sf"/>
</dbReference>
<dbReference type="GO" id="GO:0020037">
    <property type="term" value="F:heme binding"/>
    <property type="evidence" value="ECO:0007669"/>
    <property type="project" value="InterPro"/>
</dbReference>
<proteinExistence type="predicted"/>
<dbReference type="GO" id="GO:0017003">
    <property type="term" value="P:protein-heme linkage"/>
    <property type="evidence" value="ECO:0007669"/>
    <property type="project" value="InterPro"/>
</dbReference>
<comment type="subcellular location">
    <subcellularLocation>
        <location evidence="1">Membrane</location>
    </subcellularLocation>
</comment>
<dbReference type="Gene3D" id="2.40.50.140">
    <property type="entry name" value="Nucleic acid-binding proteins"/>
    <property type="match status" value="1"/>
</dbReference>
<dbReference type="InterPro" id="IPR004329">
    <property type="entry name" value="CcmE"/>
</dbReference>
<accession>A0A1B1TDS4</accession>
<evidence type="ECO:0008006" key="4">
    <source>
        <dbReference type="Google" id="ProtNLM"/>
    </source>
</evidence>
<dbReference type="EMBL" id="KP211886">
    <property type="protein sequence ID" value="ANV80414.1"/>
    <property type="molecule type" value="Genomic_DNA"/>
</dbReference>
<evidence type="ECO:0000313" key="3">
    <source>
        <dbReference type="EMBL" id="ANV80414.1"/>
    </source>
</evidence>
<dbReference type="AlphaFoldDB" id="A0A1B1TDS4"/>
<dbReference type="Pfam" id="PF03100">
    <property type="entry name" value="CcmE"/>
    <property type="match status" value="1"/>
</dbReference>
<sequence length="129" mass="14293">MIASKKTKLLIISLAMASLLLLMLISVDPEVQYSVDEVMENPNNHENKDLFVRGDVLNNSLISEQKSFILSGINYEIIVDYSAASLPEGFQEGLPVAIKGKLVKIDNYWSLQASEIITGCPSKYETVDN</sequence>
<reference evidence="3" key="1">
    <citation type="submission" date="2014-11" db="EMBL/GenBank/DDBJ databases">
        <authorList>
            <person name="Zhu J."/>
            <person name="Qi W."/>
            <person name="Song R."/>
        </authorList>
    </citation>
    <scope>NUCLEOTIDE SEQUENCE</scope>
</reference>
<name>A0A1B1TDS4_9ARCH</name>
<dbReference type="SUPFAM" id="SSF82093">
    <property type="entry name" value="Heme chaperone CcmE"/>
    <property type="match status" value="1"/>
</dbReference>
<reference evidence="3" key="2">
    <citation type="journal article" date="2015" name="ISME J.">
        <title>A new class of marine Euryarchaeota group II from the Mediterranean deep chlorophyll maximum.</title>
        <authorList>
            <person name="Martin-Cuadrado A.B."/>
            <person name="Garcia-Heredia I."/>
            <person name="Molto A.G."/>
            <person name="Lopez-Ubeda R."/>
            <person name="Kimes N."/>
            <person name="Lopez-Garcia P."/>
            <person name="Moreira D."/>
            <person name="Rodriguez-Valera F."/>
        </authorList>
    </citation>
    <scope>NUCLEOTIDE SEQUENCE</scope>
</reference>